<organism evidence="1 2">
    <name type="scientific">Paraphoma chrysanthemicola</name>
    <dbReference type="NCBI Taxonomy" id="798071"/>
    <lineage>
        <taxon>Eukaryota</taxon>
        <taxon>Fungi</taxon>
        <taxon>Dikarya</taxon>
        <taxon>Ascomycota</taxon>
        <taxon>Pezizomycotina</taxon>
        <taxon>Dothideomycetes</taxon>
        <taxon>Pleosporomycetidae</taxon>
        <taxon>Pleosporales</taxon>
        <taxon>Pleosporineae</taxon>
        <taxon>Phaeosphaeriaceae</taxon>
        <taxon>Paraphoma</taxon>
    </lineage>
</organism>
<dbReference type="OrthoDB" id="4708870at2759"/>
<evidence type="ECO:0000313" key="1">
    <source>
        <dbReference type="EMBL" id="KAH7090615.1"/>
    </source>
</evidence>
<reference evidence="1" key="1">
    <citation type="journal article" date="2021" name="Nat. Commun.">
        <title>Genetic determinants of endophytism in the Arabidopsis root mycobiome.</title>
        <authorList>
            <person name="Mesny F."/>
            <person name="Miyauchi S."/>
            <person name="Thiergart T."/>
            <person name="Pickel B."/>
            <person name="Atanasova L."/>
            <person name="Karlsson M."/>
            <person name="Huettel B."/>
            <person name="Barry K.W."/>
            <person name="Haridas S."/>
            <person name="Chen C."/>
            <person name="Bauer D."/>
            <person name="Andreopoulos W."/>
            <person name="Pangilinan J."/>
            <person name="LaButti K."/>
            <person name="Riley R."/>
            <person name="Lipzen A."/>
            <person name="Clum A."/>
            <person name="Drula E."/>
            <person name="Henrissat B."/>
            <person name="Kohler A."/>
            <person name="Grigoriev I.V."/>
            <person name="Martin F.M."/>
            <person name="Hacquard S."/>
        </authorList>
    </citation>
    <scope>NUCLEOTIDE SEQUENCE</scope>
    <source>
        <strain evidence="1">MPI-SDFR-AT-0120</strain>
    </source>
</reference>
<keyword evidence="2" id="KW-1185">Reference proteome</keyword>
<proteinExistence type="predicted"/>
<dbReference type="AlphaFoldDB" id="A0A8K0W223"/>
<comment type="caution">
    <text evidence="1">The sequence shown here is derived from an EMBL/GenBank/DDBJ whole genome shotgun (WGS) entry which is preliminary data.</text>
</comment>
<dbReference type="Proteomes" id="UP000813461">
    <property type="component" value="Unassembled WGS sequence"/>
</dbReference>
<accession>A0A8K0W223</accession>
<evidence type="ECO:0000313" key="2">
    <source>
        <dbReference type="Proteomes" id="UP000813461"/>
    </source>
</evidence>
<dbReference type="EMBL" id="JAGMVJ010000005">
    <property type="protein sequence ID" value="KAH7090615.1"/>
    <property type="molecule type" value="Genomic_DNA"/>
</dbReference>
<gene>
    <name evidence="1" type="ORF">FB567DRAFT_491534</name>
</gene>
<protein>
    <submittedName>
        <fullName evidence="1">Uncharacterized protein</fullName>
    </submittedName>
</protein>
<name>A0A8K0W223_9PLEO</name>
<sequence length="457" mass="53749">MLAKEDYGDIDFLACGPRHSPFSTDIDNFDWTGTVDAIKSVFNTEHGHRGFLNVDCMYFAVRAPGDENDFWIQIDVKICFRRELFEWQTFETSYASNSKMIGSMVKPLGFTIDPQGMHIRVPEIEQTNGPGSMVWISKDPMDVLRVVGLDRRILDAGFETKDEVYEYLASSWLFNPAHFGARLAQSEYYERLEDRSPHWTYFIKEWVPGHYPMYMFKKQKLRVWYKHTREVLREKVFTMFPHVATAYYTKRAAHMKELQEKRLQVLITAAIPQEWKDLEFNPMIIIKHEQTLPNTPELRPTNMGELTPPLTPTEERFSREMLIPSFQTPNTTAVEVLGRSKEPWDVPLHLEPLPRKPKYACNPQPPAANFPLDKRLLCLARWTLFDPANGKPYLLTEPREKDFKMQWMDFVYAGATDEDLTSWAEEMWQHVWVRQSHVNYVGMWKKRFEKEDRKAAK</sequence>